<reference evidence="1" key="2">
    <citation type="submission" date="2025-08" db="UniProtKB">
        <authorList>
            <consortium name="Ensembl"/>
        </authorList>
    </citation>
    <scope>IDENTIFICATION</scope>
</reference>
<reference evidence="1" key="3">
    <citation type="submission" date="2025-09" db="UniProtKB">
        <authorList>
            <consortium name="Ensembl"/>
        </authorList>
    </citation>
    <scope>IDENTIFICATION</scope>
</reference>
<evidence type="ECO:0000313" key="2">
    <source>
        <dbReference type="Proteomes" id="UP000008144"/>
    </source>
</evidence>
<dbReference type="HOGENOM" id="CLU_3162284_0_0_1"/>
<proteinExistence type="predicted"/>
<sequence>SYVERIGENTVAIQEVEKLEDKNLNREYLDYKRQASLQAKTKEISTIN</sequence>
<dbReference type="InParanoid" id="F6SN99"/>
<protein>
    <submittedName>
        <fullName evidence="1">Uncharacterized protein</fullName>
    </submittedName>
</protein>
<evidence type="ECO:0000313" key="1">
    <source>
        <dbReference type="Ensembl" id="ENSCINP00000006843.3"/>
    </source>
</evidence>
<reference evidence="2" key="1">
    <citation type="journal article" date="2002" name="Science">
        <title>The draft genome of Ciona intestinalis: insights into chordate and vertebrate origins.</title>
        <authorList>
            <person name="Dehal P."/>
            <person name="Satou Y."/>
            <person name="Campbell R.K."/>
            <person name="Chapman J."/>
            <person name="Degnan B."/>
            <person name="De Tomaso A."/>
            <person name="Davidson B."/>
            <person name="Di Gregorio A."/>
            <person name="Gelpke M."/>
            <person name="Goodstein D.M."/>
            <person name="Harafuji N."/>
            <person name="Hastings K.E."/>
            <person name="Ho I."/>
            <person name="Hotta K."/>
            <person name="Huang W."/>
            <person name="Kawashima T."/>
            <person name="Lemaire P."/>
            <person name="Martinez D."/>
            <person name="Meinertzhagen I.A."/>
            <person name="Necula S."/>
            <person name="Nonaka M."/>
            <person name="Putnam N."/>
            <person name="Rash S."/>
            <person name="Saiga H."/>
            <person name="Satake M."/>
            <person name="Terry A."/>
            <person name="Yamada L."/>
            <person name="Wang H.G."/>
            <person name="Awazu S."/>
            <person name="Azumi K."/>
            <person name="Boore J."/>
            <person name="Branno M."/>
            <person name="Chin-Bow S."/>
            <person name="DeSantis R."/>
            <person name="Doyle S."/>
            <person name="Francino P."/>
            <person name="Keys D.N."/>
            <person name="Haga S."/>
            <person name="Hayashi H."/>
            <person name="Hino K."/>
            <person name="Imai K.S."/>
            <person name="Inaba K."/>
            <person name="Kano S."/>
            <person name="Kobayashi K."/>
            <person name="Kobayashi M."/>
            <person name="Lee B.I."/>
            <person name="Makabe K.W."/>
            <person name="Manohar C."/>
            <person name="Matassi G."/>
            <person name="Medina M."/>
            <person name="Mochizuki Y."/>
            <person name="Mount S."/>
            <person name="Morishita T."/>
            <person name="Miura S."/>
            <person name="Nakayama A."/>
            <person name="Nishizaka S."/>
            <person name="Nomoto H."/>
            <person name="Ohta F."/>
            <person name="Oishi K."/>
            <person name="Rigoutsos I."/>
            <person name="Sano M."/>
            <person name="Sasaki A."/>
            <person name="Sasakura Y."/>
            <person name="Shoguchi E."/>
            <person name="Shin-i T."/>
            <person name="Spagnuolo A."/>
            <person name="Stainier D."/>
            <person name="Suzuki M.M."/>
            <person name="Tassy O."/>
            <person name="Takatori N."/>
            <person name="Tokuoka M."/>
            <person name="Yagi K."/>
            <person name="Yoshizaki F."/>
            <person name="Wada S."/>
            <person name="Zhang C."/>
            <person name="Hyatt P.D."/>
            <person name="Larimer F."/>
            <person name="Detter C."/>
            <person name="Doggett N."/>
            <person name="Glavina T."/>
            <person name="Hawkins T."/>
            <person name="Richardson P."/>
            <person name="Lucas S."/>
            <person name="Kohara Y."/>
            <person name="Levine M."/>
            <person name="Satoh N."/>
            <person name="Rokhsar D.S."/>
        </authorList>
    </citation>
    <scope>NUCLEOTIDE SEQUENCE [LARGE SCALE GENOMIC DNA]</scope>
</reference>
<accession>F6SN99</accession>
<dbReference type="Proteomes" id="UP000008144">
    <property type="component" value="Unassembled WGS sequence"/>
</dbReference>
<name>F6SN99_CIOIN</name>
<organism evidence="1 2">
    <name type="scientific">Ciona intestinalis</name>
    <name type="common">Transparent sea squirt</name>
    <name type="synonym">Ascidia intestinalis</name>
    <dbReference type="NCBI Taxonomy" id="7719"/>
    <lineage>
        <taxon>Eukaryota</taxon>
        <taxon>Metazoa</taxon>
        <taxon>Chordata</taxon>
        <taxon>Tunicata</taxon>
        <taxon>Ascidiacea</taxon>
        <taxon>Phlebobranchia</taxon>
        <taxon>Cionidae</taxon>
        <taxon>Ciona</taxon>
    </lineage>
</organism>
<keyword evidence="2" id="KW-1185">Reference proteome</keyword>
<dbReference type="AlphaFoldDB" id="F6SN99"/>
<dbReference type="Ensembl" id="ENSCINT00000006843.3">
    <property type="protein sequence ID" value="ENSCINP00000006843.3"/>
    <property type="gene ID" value="ENSCING00000018985.1"/>
</dbReference>